<dbReference type="InterPro" id="IPR027417">
    <property type="entry name" value="P-loop_NTPase"/>
</dbReference>
<accession>A0A383BM53</accession>
<gene>
    <name evidence="2" type="ORF">METZ01_LOCUS474140</name>
</gene>
<feature type="domain" description="DEAD/DEAH-box helicase" evidence="1">
    <location>
        <begin position="10"/>
        <end position="47"/>
    </location>
</feature>
<evidence type="ECO:0000313" key="2">
    <source>
        <dbReference type="EMBL" id="SVE21286.1"/>
    </source>
</evidence>
<organism evidence="2">
    <name type="scientific">marine metagenome</name>
    <dbReference type="NCBI Taxonomy" id="408172"/>
    <lineage>
        <taxon>unclassified sequences</taxon>
        <taxon>metagenomes</taxon>
        <taxon>ecological metagenomes</taxon>
    </lineage>
</organism>
<dbReference type="Pfam" id="PF00270">
    <property type="entry name" value="DEAD"/>
    <property type="match status" value="1"/>
</dbReference>
<sequence>MIYRGITLDRFQEEAIGRIHENASILVAAPTGAGKTLVAEYAVEKCISEG</sequence>
<feature type="non-terminal residue" evidence="2">
    <location>
        <position position="50"/>
    </location>
</feature>
<evidence type="ECO:0000259" key="1">
    <source>
        <dbReference type="Pfam" id="PF00270"/>
    </source>
</evidence>
<dbReference type="GO" id="GO:0003676">
    <property type="term" value="F:nucleic acid binding"/>
    <property type="evidence" value="ECO:0007669"/>
    <property type="project" value="InterPro"/>
</dbReference>
<dbReference type="InterPro" id="IPR011545">
    <property type="entry name" value="DEAD/DEAH_box_helicase_dom"/>
</dbReference>
<dbReference type="EMBL" id="UINC01201790">
    <property type="protein sequence ID" value="SVE21286.1"/>
    <property type="molecule type" value="Genomic_DNA"/>
</dbReference>
<dbReference type="AlphaFoldDB" id="A0A383BM53"/>
<dbReference type="SUPFAM" id="SSF52540">
    <property type="entry name" value="P-loop containing nucleoside triphosphate hydrolases"/>
    <property type="match status" value="1"/>
</dbReference>
<reference evidence="2" key="1">
    <citation type="submission" date="2018-05" db="EMBL/GenBank/DDBJ databases">
        <authorList>
            <person name="Lanie J.A."/>
            <person name="Ng W.-L."/>
            <person name="Kazmierczak K.M."/>
            <person name="Andrzejewski T.M."/>
            <person name="Davidsen T.M."/>
            <person name="Wayne K.J."/>
            <person name="Tettelin H."/>
            <person name="Glass J.I."/>
            <person name="Rusch D."/>
            <person name="Podicherti R."/>
            <person name="Tsui H.-C.T."/>
            <person name="Winkler M.E."/>
        </authorList>
    </citation>
    <scope>NUCLEOTIDE SEQUENCE</scope>
</reference>
<protein>
    <recommendedName>
        <fullName evidence="1">DEAD/DEAH-box helicase domain-containing protein</fullName>
    </recommendedName>
</protein>
<proteinExistence type="predicted"/>
<dbReference type="Gene3D" id="3.40.50.300">
    <property type="entry name" value="P-loop containing nucleotide triphosphate hydrolases"/>
    <property type="match status" value="1"/>
</dbReference>
<name>A0A383BM53_9ZZZZ</name>
<dbReference type="GO" id="GO:0005524">
    <property type="term" value="F:ATP binding"/>
    <property type="evidence" value="ECO:0007669"/>
    <property type="project" value="InterPro"/>
</dbReference>